<organism evidence="2 3">
    <name type="scientific">Coniochaeta hoffmannii</name>
    <dbReference type="NCBI Taxonomy" id="91930"/>
    <lineage>
        <taxon>Eukaryota</taxon>
        <taxon>Fungi</taxon>
        <taxon>Dikarya</taxon>
        <taxon>Ascomycota</taxon>
        <taxon>Pezizomycotina</taxon>
        <taxon>Sordariomycetes</taxon>
        <taxon>Sordariomycetidae</taxon>
        <taxon>Coniochaetales</taxon>
        <taxon>Coniochaetaceae</taxon>
        <taxon>Coniochaeta</taxon>
    </lineage>
</organism>
<feature type="transmembrane region" description="Helical" evidence="1">
    <location>
        <begin position="322"/>
        <end position="343"/>
    </location>
</feature>
<evidence type="ECO:0000313" key="2">
    <source>
        <dbReference type="EMBL" id="KAJ9158049.1"/>
    </source>
</evidence>
<protein>
    <submittedName>
        <fullName evidence="2">Ubiquitin conjugating</fullName>
    </submittedName>
</protein>
<feature type="transmembrane region" description="Helical" evidence="1">
    <location>
        <begin position="150"/>
        <end position="169"/>
    </location>
</feature>
<keyword evidence="3" id="KW-1185">Reference proteome</keyword>
<dbReference type="EMBL" id="JANBVN010000042">
    <property type="protein sequence ID" value="KAJ9158049.1"/>
    <property type="molecule type" value="Genomic_DNA"/>
</dbReference>
<dbReference type="Proteomes" id="UP001174691">
    <property type="component" value="Unassembled WGS sequence"/>
</dbReference>
<gene>
    <name evidence="2" type="ORF">NKR19_g3695</name>
</gene>
<reference evidence="2" key="1">
    <citation type="submission" date="2022-07" db="EMBL/GenBank/DDBJ databases">
        <title>Fungi with potential for degradation of polypropylene.</title>
        <authorList>
            <person name="Gostincar C."/>
        </authorList>
    </citation>
    <scope>NUCLEOTIDE SEQUENCE</scope>
    <source>
        <strain evidence="2">EXF-13287</strain>
    </source>
</reference>
<dbReference type="AlphaFoldDB" id="A0AA38VXZ5"/>
<feature type="transmembrane region" description="Helical" evidence="1">
    <location>
        <begin position="190"/>
        <end position="220"/>
    </location>
</feature>
<evidence type="ECO:0000313" key="3">
    <source>
        <dbReference type="Proteomes" id="UP001174691"/>
    </source>
</evidence>
<sequence>MMQSMAATAGAVLYKRATDSGDVDNPKQVSGWVFLVVLANVLVFLPVVVYMSYTLGQLFPALAIVENTDPPAYEPVALNDEADNANAAPRSDAGKPISSSLRALSRLLYSVAGWRASFRGLGACVAYLFAISVVTGIFTAIPFVPAEVGTLLAALALVQLSTAWVHIAISPPNPAYFWRRLPPFRKAFEATWIPTVVACVAGTAAGYVPQLAALVVGLPLVDPSKPGEIPEYDRHASWKVLVVLLVTLVAWALVIVPAEVLLIRVQASLLPPDEDTIIPFDRTYGGTLEPAVVGKGYVSVRDALGTFPRSSWVRIYILHAKIFAAVLLAYGVMLAVIVPQALLFKL</sequence>
<feature type="transmembrane region" description="Helical" evidence="1">
    <location>
        <begin position="33"/>
        <end position="53"/>
    </location>
</feature>
<accession>A0AA38VXZ5</accession>
<proteinExistence type="predicted"/>
<keyword evidence="1" id="KW-0472">Membrane</keyword>
<name>A0AA38VXZ5_9PEZI</name>
<evidence type="ECO:0000256" key="1">
    <source>
        <dbReference type="SAM" id="Phobius"/>
    </source>
</evidence>
<keyword evidence="1" id="KW-0812">Transmembrane</keyword>
<keyword evidence="1" id="KW-1133">Transmembrane helix</keyword>
<comment type="caution">
    <text evidence="2">The sequence shown here is derived from an EMBL/GenBank/DDBJ whole genome shotgun (WGS) entry which is preliminary data.</text>
</comment>
<feature type="transmembrane region" description="Helical" evidence="1">
    <location>
        <begin position="124"/>
        <end position="144"/>
    </location>
</feature>
<feature type="transmembrane region" description="Helical" evidence="1">
    <location>
        <begin position="240"/>
        <end position="262"/>
    </location>
</feature>